<keyword evidence="3" id="KW-1185">Reference proteome</keyword>
<organism evidence="2 3">
    <name type="scientific">Agrocybe pediades</name>
    <dbReference type="NCBI Taxonomy" id="84607"/>
    <lineage>
        <taxon>Eukaryota</taxon>
        <taxon>Fungi</taxon>
        <taxon>Dikarya</taxon>
        <taxon>Basidiomycota</taxon>
        <taxon>Agaricomycotina</taxon>
        <taxon>Agaricomycetes</taxon>
        <taxon>Agaricomycetidae</taxon>
        <taxon>Agaricales</taxon>
        <taxon>Agaricineae</taxon>
        <taxon>Strophariaceae</taxon>
        <taxon>Agrocybe</taxon>
    </lineage>
</organism>
<feature type="region of interest" description="Disordered" evidence="1">
    <location>
        <begin position="99"/>
        <end position="188"/>
    </location>
</feature>
<feature type="compositionally biased region" description="Acidic residues" evidence="1">
    <location>
        <begin position="149"/>
        <end position="172"/>
    </location>
</feature>
<proteinExistence type="predicted"/>
<dbReference type="Proteomes" id="UP000521872">
    <property type="component" value="Unassembled WGS sequence"/>
</dbReference>
<reference evidence="2 3" key="1">
    <citation type="submission" date="2019-12" db="EMBL/GenBank/DDBJ databases">
        <authorList>
            <person name="Floudas D."/>
            <person name="Bentzer J."/>
            <person name="Ahren D."/>
            <person name="Johansson T."/>
            <person name="Persson P."/>
            <person name="Tunlid A."/>
        </authorList>
    </citation>
    <scope>NUCLEOTIDE SEQUENCE [LARGE SCALE GENOMIC DNA]</scope>
    <source>
        <strain evidence="2 3">CBS 102.39</strain>
    </source>
</reference>
<dbReference type="EMBL" id="JAACJL010000046">
    <property type="protein sequence ID" value="KAF4613179.1"/>
    <property type="molecule type" value="Genomic_DNA"/>
</dbReference>
<name>A0A8H4QLP0_9AGAR</name>
<protein>
    <submittedName>
        <fullName evidence="2">Uncharacterized protein</fullName>
    </submittedName>
</protein>
<feature type="compositionally biased region" description="Acidic residues" evidence="1">
    <location>
        <begin position="107"/>
        <end position="143"/>
    </location>
</feature>
<evidence type="ECO:0000313" key="3">
    <source>
        <dbReference type="Proteomes" id="UP000521872"/>
    </source>
</evidence>
<evidence type="ECO:0000256" key="1">
    <source>
        <dbReference type="SAM" id="MobiDB-lite"/>
    </source>
</evidence>
<evidence type="ECO:0000313" key="2">
    <source>
        <dbReference type="EMBL" id="KAF4613179.1"/>
    </source>
</evidence>
<dbReference type="AlphaFoldDB" id="A0A8H4QLP0"/>
<accession>A0A8H4QLP0</accession>
<gene>
    <name evidence="2" type="ORF">D9613_011121</name>
</gene>
<sequence>MNITAREARLKGLSILELAEDPLKALYIHFNVAPTETPSTLADLGSTFDMRVTVEDDMPTHLLAVYQADNFGMDMGRGSKKADTLRTITMLPIDRTKFEQGFKLDLDQPDDEDEEEEEEGQEEEGEGQEEEGEGEEEVDEDNGEATNEEKDEAEEIFGNGEEEEEEQNEADADPSKKTPTSYPVPRPHAVFSGKGTTLYVSLPVIRLQVPHVRSLPLLLLYGMGLETNTNILAYALLPVQVVEEFPNSAEMAMILARHRESMFDGIYKHNFGMWRNALKLGVVDTELMKILHTAWNISAEAKKLRRAGAHIGPGIGYY</sequence>
<comment type="caution">
    <text evidence="2">The sequence shown here is derived from an EMBL/GenBank/DDBJ whole genome shotgun (WGS) entry which is preliminary data.</text>
</comment>